<accession>A0AAV1JZD0</accession>
<feature type="domain" description="ZAD" evidence="12">
    <location>
        <begin position="10"/>
        <end position="85"/>
    </location>
</feature>
<gene>
    <name evidence="13" type="ORF">LNINA_LOCUS13761</name>
</gene>
<evidence type="ECO:0000313" key="14">
    <source>
        <dbReference type="Proteomes" id="UP001497472"/>
    </source>
</evidence>
<evidence type="ECO:0000256" key="3">
    <source>
        <dbReference type="ARBA" id="ARBA00022737"/>
    </source>
</evidence>
<dbReference type="GO" id="GO:0003677">
    <property type="term" value="F:DNA binding"/>
    <property type="evidence" value="ECO:0007669"/>
    <property type="project" value="UniProtKB-KW"/>
</dbReference>
<dbReference type="AlphaFoldDB" id="A0AAV1JZD0"/>
<keyword evidence="7" id="KW-0539">Nucleus</keyword>
<dbReference type="PROSITE" id="PS51915">
    <property type="entry name" value="ZAD"/>
    <property type="match status" value="1"/>
</dbReference>
<dbReference type="Gene3D" id="3.30.160.60">
    <property type="entry name" value="Classic Zinc Finger"/>
    <property type="match status" value="8"/>
</dbReference>
<dbReference type="FunFam" id="3.30.160.60:FF:001290">
    <property type="entry name" value="Zinc finger 45-like"/>
    <property type="match status" value="1"/>
</dbReference>
<name>A0AAV1JZD0_9NEOP</name>
<evidence type="ECO:0000256" key="7">
    <source>
        <dbReference type="ARBA" id="ARBA00023242"/>
    </source>
</evidence>
<dbReference type="PANTHER" id="PTHR24379">
    <property type="entry name" value="KRAB AND ZINC FINGER DOMAIN-CONTAINING"/>
    <property type="match status" value="1"/>
</dbReference>
<feature type="compositionally biased region" description="Low complexity" evidence="10">
    <location>
        <begin position="630"/>
        <end position="644"/>
    </location>
</feature>
<dbReference type="InterPro" id="IPR036236">
    <property type="entry name" value="Znf_C2H2_sf"/>
</dbReference>
<feature type="domain" description="C2H2-type" evidence="11">
    <location>
        <begin position="376"/>
        <end position="404"/>
    </location>
</feature>
<keyword evidence="14" id="KW-1185">Reference proteome</keyword>
<evidence type="ECO:0000259" key="11">
    <source>
        <dbReference type="PROSITE" id="PS50157"/>
    </source>
</evidence>
<keyword evidence="2 9" id="KW-0479">Metal-binding</keyword>
<dbReference type="FunFam" id="3.30.160.60:FF:000478">
    <property type="entry name" value="Zinc finger protein 133"/>
    <property type="match status" value="1"/>
</dbReference>
<evidence type="ECO:0000256" key="9">
    <source>
        <dbReference type="PROSITE-ProRule" id="PRU01263"/>
    </source>
</evidence>
<keyword evidence="6" id="KW-0238">DNA-binding</keyword>
<feature type="binding site" evidence="9">
    <location>
        <position position="61"/>
    </location>
    <ligand>
        <name>Zn(2+)</name>
        <dbReference type="ChEBI" id="CHEBI:29105"/>
    </ligand>
</feature>
<feature type="domain" description="C2H2-type" evidence="11">
    <location>
        <begin position="416"/>
        <end position="443"/>
    </location>
</feature>
<dbReference type="FunFam" id="3.30.160.60:FF:000875">
    <property type="entry name" value="zinc finger protein 236 isoform X7"/>
    <property type="match status" value="1"/>
</dbReference>
<comment type="subcellular location">
    <subcellularLocation>
        <location evidence="1">Nucleus</location>
    </subcellularLocation>
</comment>
<reference evidence="13 14" key="1">
    <citation type="submission" date="2023-11" db="EMBL/GenBank/DDBJ databases">
        <authorList>
            <person name="Okamura Y."/>
        </authorList>
    </citation>
    <scope>NUCLEOTIDE SEQUENCE [LARGE SCALE GENOMIC DNA]</scope>
</reference>
<dbReference type="GO" id="GO:0005634">
    <property type="term" value="C:nucleus"/>
    <property type="evidence" value="ECO:0007669"/>
    <property type="project" value="UniProtKB-SubCell"/>
</dbReference>
<feature type="domain" description="C2H2-type" evidence="11">
    <location>
        <begin position="590"/>
        <end position="619"/>
    </location>
</feature>
<evidence type="ECO:0000313" key="13">
    <source>
        <dbReference type="EMBL" id="CAK1554907.1"/>
    </source>
</evidence>
<dbReference type="Pfam" id="PF07776">
    <property type="entry name" value="zf-AD"/>
    <property type="match status" value="1"/>
</dbReference>
<keyword evidence="4 8" id="KW-0863">Zinc-finger</keyword>
<dbReference type="EMBL" id="CAVLEF010000279">
    <property type="protein sequence ID" value="CAK1554907.1"/>
    <property type="molecule type" value="Genomic_DNA"/>
</dbReference>
<evidence type="ECO:0000256" key="6">
    <source>
        <dbReference type="ARBA" id="ARBA00023125"/>
    </source>
</evidence>
<feature type="binding site" evidence="9">
    <location>
        <position position="58"/>
    </location>
    <ligand>
        <name>Zn(2+)</name>
        <dbReference type="ChEBI" id="CHEBI:29105"/>
    </ligand>
</feature>
<dbReference type="FunFam" id="3.30.160.60:FF:002455">
    <property type="entry name" value="FI03704p"/>
    <property type="match status" value="1"/>
</dbReference>
<dbReference type="PROSITE" id="PS00028">
    <property type="entry name" value="ZINC_FINGER_C2H2_1"/>
    <property type="match status" value="10"/>
</dbReference>
<feature type="domain" description="C2H2-type" evidence="11">
    <location>
        <begin position="506"/>
        <end position="533"/>
    </location>
</feature>
<evidence type="ECO:0000256" key="1">
    <source>
        <dbReference type="ARBA" id="ARBA00004123"/>
    </source>
</evidence>
<dbReference type="SUPFAM" id="SSF57667">
    <property type="entry name" value="beta-beta-alpha zinc fingers"/>
    <property type="match status" value="6"/>
</dbReference>
<evidence type="ECO:0000256" key="8">
    <source>
        <dbReference type="PROSITE-ProRule" id="PRU00042"/>
    </source>
</evidence>
<dbReference type="Pfam" id="PF13912">
    <property type="entry name" value="zf-C2H2_6"/>
    <property type="match status" value="2"/>
</dbReference>
<feature type="binding site" evidence="9">
    <location>
        <position position="15"/>
    </location>
    <ligand>
        <name>Zn(2+)</name>
        <dbReference type="ChEBI" id="CHEBI:29105"/>
    </ligand>
</feature>
<comment type="caution">
    <text evidence="13">The sequence shown here is derived from an EMBL/GenBank/DDBJ whole genome shotgun (WGS) entry which is preliminary data.</text>
</comment>
<dbReference type="Gene3D" id="3.40.1800.20">
    <property type="match status" value="1"/>
</dbReference>
<dbReference type="SUPFAM" id="SSF57716">
    <property type="entry name" value="Glucocorticoid receptor-like (DNA-binding domain)"/>
    <property type="match status" value="1"/>
</dbReference>
<dbReference type="GO" id="GO:0008270">
    <property type="term" value="F:zinc ion binding"/>
    <property type="evidence" value="ECO:0007669"/>
    <property type="project" value="UniProtKB-UniRule"/>
</dbReference>
<evidence type="ECO:0000256" key="2">
    <source>
        <dbReference type="ARBA" id="ARBA00022723"/>
    </source>
</evidence>
<feature type="region of interest" description="Disordered" evidence="10">
    <location>
        <begin position="87"/>
        <end position="107"/>
    </location>
</feature>
<feature type="domain" description="C2H2-type" evidence="11">
    <location>
        <begin position="562"/>
        <end position="589"/>
    </location>
</feature>
<dbReference type="Proteomes" id="UP001497472">
    <property type="component" value="Unassembled WGS sequence"/>
</dbReference>
<dbReference type="FunFam" id="3.30.160.60:FF:001465">
    <property type="entry name" value="Zinc finger protein 560"/>
    <property type="match status" value="1"/>
</dbReference>
<protein>
    <submittedName>
        <fullName evidence="13">Uncharacterized protein</fullName>
    </submittedName>
</protein>
<keyword evidence="5 9" id="KW-0862">Zinc</keyword>
<feature type="region of interest" description="Disordered" evidence="10">
    <location>
        <begin position="607"/>
        <end position="644"/>
    </location>
</feature>
<feature type="domain" description="C2H2-type" evidence="11">
    <location>
        <begin position="445"/>
        <end position="467"/>
    </location>
</feature>
<dbReference type="InterPro" id="IPR013087">
    <property type="entry name" value="Znf_C2H2_type"/>
</dbReference>
<feature type="binding site" evidence="9">
    <location>
        <position position="12"/>
    </location>
    <ligand>
        <name>Zn(2+)</name>
        <dbReference type="ChEBI" id="CHEBI:29105"/>
    </ligand>
</feature>
<dbReference type="GO" id="GO:0000122">
    <property type="term" value="P:negative regulation of transcription by RNA polymerase II"/>
    <property type="evidence" value="ECO:0007669"/>
    <property type="project" value="UniProtKB-ARBA"/>
</dbReference>
<dbReference type="Pfam" id="PF00096">
    <property type="entry name" value="zf-C2H2"/>
    <property type="match status" value="5"/>
</dbReference>
<evidence type="ECO:0000256" key="10">
    <source>
        <dbReference type="SAM" id="MobiDB-lite"/>
    </source>
</evidence>
<dbReference type="InterPro" id="IPR012934">
    <property type="entry name" value="Znf_AD"/>
</dbReference>
<feature type="domain" description="C2H2-type" evidence="11">
    <location>
        <begin position="534"/>
        <end position="561"/>
    </location>
</feature>
<dbReference type="SMART" id="SM00868">
    <property type="entry name" value="zf-AD"/>
    <property type="match status" value="1"/>
</dbReference>
<dbReference type="SMART" id="SM00355">
    <property type="entry name" value="ZnF_C2H2"/>
    <property type="match status" value="11"/>
</dbReference>
<dbReference type="FunFam" id="3.30.160.60:FF:000512">
    <property type="entry name" value="zinc finger protein 197 isoform X1"/>
    <property type="match status" value="1"/>
</dbReference>
<feature type="compositionally biased region" description="Pro residues" evidence="10">
    <location>
        <begin position="619"/>
        <end position="629"/>
    </location>
</feature>
<dbReference type="PANTHER" id="PTHR24379:SF121">
    <property type="entry name" value="C2H2-TYPE DOMAIN-CONTAINING PROTEIN"/>
    <property type="match status" value="1"/>
</dbReference>
<feature type="domain" description="C2H2-type" evidence="11">
    <location>
        <begin position="221"/>
        <end position="249"/>
    </location>
</feature>
<keyword evidence="3" id="KW-0677">Repeat</keyword>
<organism evidence="13 14">
    <name type="scientific">Leptosia nina</name>
    <dbReference type="NCBI Taxonomy" id="320188"/>
    <lineage>
        <taxon>Eukaryota</taxon>
        <taxon>Metazoa</taxon>
        <taxon>Ecdysozoa</taxon>
        <taxon>Arthropoda</taxon>
        <taxon>Hexapoda</taxon>
        <taxon>Insecta</taxon>
        <taxon>Pterygota</taxon>
        <taxon>Neoptera</taxon>
        <taxon>Endopterygota</taxon>
        <taxon>Lepidoptera</taxon>
        <taxon>Glossata</taxon>
        <taxon>Ditrysia</taxon>
        <taxon>Papilionoidea</taxon>
        <taxon>Pieridae</taxon>
        <taxon>Pierinae</taxon>
        <taxon>Leptosia</taxon>
    </lineage>
</organism>
<evidence type="ECO:0000256" key="5">
    <source>
        <dbReference type="ARBA" id="ARBA00022833"/>
    </source>
</evidence>
<evidence type="ECO:0000256" key="4">
    <source>
        <dbReference type="ARBA" id="ARBA00022771"/>
    </source>
</evidence>
<evidence type="ECO:0000259" key="12">
    <source>
        <dbReference type="PROSITE" id="PS51915"/>
    </source>
</evidence>
<proteinExistence type="predicted"/>
<dbReference type="PROSITE" id="PS50157">
    <property type="entry name" value="ZINC_FINGER_C2H2_2"/>
    <property type="match status" value="9"/>
</dbReference>
<sequence length="644" mass="73234">MVSTQVNEEEFCRTCLAKEIDLISIYEVYIENITIENIITTLTGVKIESGDGLPTVLCYMCRKKATKAYDFRQQTIEADRNLRKKKKINPRDNNQFENPVKSEQAVSNGEDDDLDIEFLLDYNNDPDSPESIKVETKELHIKHKKTDKKFVPDPKDGGTYCPLCATSFGNADGLTSHMWEHHADIMGPKKRGRPKRLGTTAILNKLSENGVHVKWVTDMKFECNFCSEHCKSKDDLDKHVLDSHTDMKLVSCLLCKKVYSKQEDFKKHNCAYDKKDDKTDANEAVNESENVNKNPLSGEVLLQSVISQVPDTECVSDICVCEYCGCVCAGLEHLARHKDDEHPDLSPRCHLCYKVFASLKSAARHRSSCKQRERTLTCTTCGARFAHEVSLNKHILRTHRGQTVTVRFTPDRNSSYRCDICSTKFCRKDLLARHVKVHKLSDKVFECDTCSKVFHRRSNLRTHMRVHENGGNGSSSSCLCLYCGRGFSNSSNLIVHMRRHTGEKPYKCDFCGKGFPRSSDLQCHRRSHTGEKPCVCGICGKGFSRSNKLSRHMRVHTGAKPYKCVYCEKAFSQSNDLTLHVRRHTGDKPYVCELCGDRFIQGTALQNHRRAHGHYTEAPPVPTAPPPYQQQPQHSLLQQRHTVL</sequence>
<feature type="domain" description="C2H2-type" evidence="11">
    <location>
        <begin position="478"/>
        <end position="505"/>
    </location>
</feature>